<feature type="compositionally biased region" description="Basic and acidic residues" evidence="1">
    <location>
        <begin position="8"/>
        <end position="33"/>
    </location>
</feature>
<feature type="compositionally biased region" description="Basic residues" evidence="1">
    <location>
        <begin position="34"/>
        <end position="61"/>
    </location>
</feature>
<proteinExistence type="predicted"/>
<reference evidence="2 3" key="1">
    <citation type="submission" date="2024-01" db="EMBL/GenBank/DDBJ databases">
        <title>Genome assemblies of Stephania.</title>
        <authorList>
            <person name="Yang L."/>
        </authorList>
    </citation>
    <scope>NUCLEOTIDE SEQUENCE [LARGE SCALE GENOMIC DNA]</scope>
    <source>
        <strain evidence="2">JXDWG</strain>
        <tissue evidence="2">Leaf</tissue>
    </source>
</reference>
<gene>
    <name evidence="2" type="ORF">Scep_016965</name>
</gene>
<feature type="region of interest" description="Disordered" evidence="1">
    <location>
        <begin position="1"/>
        <end position="91"/>
    </location>
</feature>
<dbReference type="AlphaFoldDB" id="A0AAP0INT4"/>
<comment type="caution">
    <text evidence="2">The sequence shown here is derived from an EMBL/GenBank/DDBJ whole genome shotgun (WGS) entry which is preliminary data.</text>
</comment>
<protein>
    <submittedName>
        <fullName evidence="2">Uncharacterized protein</fullName>
    </submittedName>
</protein>
<evidence type="ECO:0000313" key="3">
    <source>
        <dbReference type="Proteomes" id="UP001419268"/>
    </source>
</evidence>
<evidence type="ECO:0000313" key="2">
    <source>
        <dbReference type="EMBL" id="KAK9118872.1"/>
    </source>
</evidence>
<name>A0AAP0INT4_9MAGN</name>
<organism evidence="2 3">
    <name type="scientific">Stephania cephalantha</name>
    <dbReference type="NCBI Taxonomy" id="152367"/>
    <lineage>
        <taxon>Eukaryota</taxon>
        <taxon>Viridiplantae</taxon>
        <taxon>Streptophyta</taxon>
        <taxon>Embryophyta</taxon>
        <taxon>Tracheophyta</taxon>
        <taxon>Spermatophyta</taxon>
        <taxon>Magnoliopsida</taxon>
        <taxon>Ranunculales</taxon>
        <taxon>Menispermaceae</taxon>
        <taxon>Menispermoideae</taxon>
        <taxon>Cissampelideae</taxon>
        <taxon>Stephania</taxon>
    </lineage>
</organism>
<accession>A0AAP0INT4</accession>
<sequence>MKRSWWVPERRDRRDERGEIGEIETKEERSERSQRRRKRSERSQRRRKRSERSQRRRKRRDRRDAERGEIGEIAETKSERSQRRNGSQTRVRLRLEEIASVADVDDTWQMGGGKRRRERGPCEYLEDSTVAYLEDHRWLDEGVKTFKEEYVLLRILRQGWKV</sequence>
<feature type="compositionally biased region" description="Basic and acidic residues" evidence="1">
    <location>
        <begin position="62"/>
        <end position="82"/>
    </location>
</feature>
<keyword evidence="3" id="KW-1185">Reference proteome</keyword>
<dbReference type="EMBL" id="JBBNAG010000007">
    <property type="protein sequence ID" value="KAK9118872.1"/>
    <property type="molecule type" value="Genomic_DNA"/>
</dbReference>
<dbReference type="Proteomes" id="UP001419268">
    <property type="component" value="Unassembled WGS sequence"/>
</dbReference>
<evidence type="ECO:0000256" key="1">
    <source>
        <dbReference type="SAM" id="MobiDB-lite"/>
    </source>
</evidence>